<keyword evidence="3" id="KW-0413">Isomerase</keyword>
<dbReference type="SUPFAM" id="SSF51658">
    <property type="entry name" value="Xylose isomerase-like"/>
    <property type="match status" value="1"/>
</dbReference>
<organism evidence="3 4">
    <name type="scientific">Microbacterium resistens</name>
    <dbReference type="NCBI Taxonomy" id="156977"/>
    <lineage>
        <taxon>Bacteria</taxon>
        <taxon>Bacillati</taxon>
        <taxon>Actinomycetota</taxon>
        <taxon>Actinomycetes</taxon>
        <taxon>Micrococcales</taxon>
        <taxon>Microbacteriaceae</taxon>
        <taxon>Microbacterium</taxon>
    </lineage>
</organism>
<dbReference type="EMBL" id="JAVDUM010000006">
    <property type="protein sequence ID" value="MDR6867154.1"/>
    <property type="molecule type" value="Genomic_DNA"/>
</dbReference>
<keyword evidence="1" id="KW-0119">Carbohydrate metabolism</keyword>
<evidence type="ECO:0000259" key="2">
    <source>
        <dbReference type="Pfam" id="PF01261"/>
    </source>
</evidence>
<evidence type="ECO:0000313" key="3">
    <source>
        <dbReference type="EMBL" id="MDR6867154.1"/>
    </source>
</evidence>
<dbReference type="Pfam" id="PF01261">
    <property type="entry name" value="AP_endonuc_2"/>
    <property type="match status" value="1"/>
</dbReference>
<reference evidence="3 4" key="1">
    <citation type="submission" date="2023-07" db="EMBL/GenBank/DDBJ databases">
        <title>Sorghum-associated microbial communities from plants grown in Nebraska, USA.</title>
        <authorList>
            <person name="Schachtman D."/>
        </authorList>
    </citation>
    <scope>NUCLEOTIDE SEQUENCE [LARGE SCALE GENOMIC DNA]</scope>
    <source>
        <strain evidence="3 4">2980</strain>
    </source>
</reference>
<dbReference type="InterPro" id="IPR036237">
    <property type="entry name" value="Xyl_isomerase-like_sf"/>
</dbReference>
<keyword evidence="4" id="KW-1185">Reference proteome</keyword>
<dbReference type="PANTHER" id="PTHR12110">
    <property type="entry name" value="HYDROXYPYRUVATE ISOMERASE"/>
    <property type="match status" value="1"/>
</dbReference>
<feature type="domain" description="Xylose isomerase-like TIM barrel" evidence="2">
    <location>
        <begin position="22"/>
        <end position="195"/>
    </location>
</feature>
<sequence>MSIRPGLCSVTFRELPPARVAALAAEAGLQVIEWGGDVHVPPGDVRGAAAVAGITADAGLVVCSYGSYFRATPRESITPVLDSASALGADRVRVWAGVSGSAEASERERAGVVDALARASAEADDRGMTLALEYHGGTLADTPEAVLGLLGAVGSTALTTYWQPTVAASDETALAEYALLADRVSAVHVFSWWPRTERLPLRDREALWRGFGLAANAASRPPRDALLEFVPGDDPSVLAAEARSLRQYLQA</sequence>
<accession>A0ABU1SC76</accession>
<dbReference type="Gene3D" id="3.20.20.150">
    <property type="entry name" value="Divalent-metal-dependent TIM barrel enzymes"/>
    <property type="match status" value="1"/>
</dbReference>
<comment type="caution">
    <text evidence="3">The sequence shown here is derived from an EMBL/GenBank/DDBJ whole genome shotgun (WGS) entry which is preliminary data.</text>
</comment>
<dbReference type="GO" id="GO:0016853">
    <property type="term" value="F:isomerase activity"/>
    <property type="evidence" value="ECO:0007669"/>
    <property type="project" value="UniProtKB-KW"/>
</dbReference>
<proteinExistence type="predicted"/>
<dbReference type="RefSeq" id="WP_310019665.1">
    <property type="nucleotide sequence ID" value="NZ_JAVDUM010000006.1"/>
</dbReference>
<protein>
    <submittedName>
        <fullName evidence="3">Sugar phosphate isomerase/epimerase</fullName>
    </submittedName>
</protein>
<evidence type="ECO:0000256" key="1">
    <source>
        <dbReference type="ARBA" id="ARBA00023277"/>
    </source>
</evidence>
<dbReference type="InterPro" id="IPR013022">
    <property type="entry name" value="Xyl_isomerase-like_TIM-brl"/>
</dbReference>
<dbReference type="Proteomes" id="UP001259347">
    <property type="component" value="Unassembled WGS sequence"/>
</dbReference>
<evidence type="ECO:0000313" key="4">
    <source>
        <dbReference type="Proteomes" id="UP001259347"/>
    </source>
</evidence>
<dbReference type="PANTHER" id="PTHR12110:SF41">
    <property type="entry name" value="INOSOSE DEHYDRATASE"/>
    <property type="match status" value="1"/>
</dbReference>
<dbReference type="InterPro" id="IPR050312">
    <property type="entry name" value="IolE/XylAMocC-like"/>
</dbReference>
<gene>
    <name evidence="3" type="ORF">J2Y69_001753</name>
</gene>
<name>A0ABU1SC76_9MICO</name>